<comment type="similarity">
    <text evidence="2">Belongs to the peptidase S8 family.</text>
</comment>
<proteinExistence type="inferred from homology"/>
<name>A0AAW1WG42_RUBAR</name>
<dbReference type="EMBL" id="JBEDUW010000006">
    <property type="protein sequence ID" value="KAK9923900.1"/>
    <property type="molecule type" value="Genomic_DNA"/>
</dbReference>
<dbReference type="SUPFAM" id="SSF52743">
    <property type="entry name" value="Subtilisin-like"/>
    <property type="match status" value="1"/>
</dbReference>
<dbReference type="AlphaFoldDB" id="A0AAW1WG42"/>
<evidence type="ECO:0000313" key="5">
    <source>
        <dbReference type="Proteomes" id="UP001457282"/>
    </source>
</evidence>
<keyword evidence="5" id="KW-1185">Reference proteome</keyword>
<dbReference type="InterPro" id="IPR045051">
    <property type="entry name" value="SBT"/>
</dbReference>
<evidence type="ECO:0000256" key="2">
    <source>
        <dbReference type="ARBA" id="ARBA00011073"/>
    </source>
</evidence>
<dbReference type="GO" id="GO:0005576">
    <property type="term" value="C:extracellular region"/>
    <property type="evidence" value="ECO:0007669"/>
    <property type="project" value="UniProtKB-SubCell"/>
</dbReference>
<dbReference type="Proteomes" id="UP001457282">
    <property type="component" value="Unassembled WGS sequence"/>
</dbReference>
<evidence type="ECO:0000256" key="3">
    <source>
        <dbReference type="ARBA" id="ARBA00022729"/>
    </source>
</evidence>
<dbReference type="InterPro" id="IPR036852">
    <property type="entry name" value="Peptidase_S8/S53_dom_sf"/>
</dbReference>
<gene>
    <name evidence="4" type="ORF">M0R45_032297</name>
</gene>
<dbReference type="Gene3D" id="3.50.30.30">
    <property type="match status" value="1"/>
</dbReference>
<dbReference type="Gene3D" id="3.40.50.200">
    <property type="entry name" value="Peptidase S8/S53 domain"/>
    <property type="match status" value="2"/>
</dbReference>
<organism evidence="4 5">
    <name type="scientific">Rubus argutus</name>
    <name type="common">Southern blackberry</name>
    <dbReference type="NCBI Taxonomy" id="59490"/>
    <lineage>
        <taxon>Eukaryota</taxon>
        <taxon>Viridiplantae</taxon>
        <taxon>Streptophyta</taxon>
        <taxon>Embryophyta</taxon>
        <taxon>Tracheophyta</taxon>
        <taxon>Spermatophyta</taxon>
        <taxon>Magnoliopsida</taxon>
        <taxon>eudicotyledons</taxon>
        <taxon>Gunneridae</taxon>
        <taxon>Pentapetalae</taxon>
        <taxon>rosids</taxon>
        <taxon>fabids</taxon>
        <taxon>Rosales</taxon>
        <taxon>Rosaceae</taxon>
        <taxon>Rosoideae</taxon>
        <taxon>Rosoideae incertae sedis</taxon>
        <taxon>Rubus</taxon>
    </lineage>
</organism>
<protein>
    <submittedName>
        <fullName evidence="4">Uncharacterized protein</fullName>
    </submittedName>
</protein>
<evidence type="ECO:0000256" key="1">
    <source>
        <dbReference type="ARBA" id="ARBA00004613"/>
    </source>
</evidence>
<sequence>MHGTFISTTAAGNYVDEVPCYGGGTSNGTAPRAMLAVYNLFLMELMCLINISIHDDDDDVPLFENTVAMASFSAMKKRHICFLCSRKYRSQILNHAQWDSLGHNRHGRPKDKFITIYVKNIEIPTITIEFHQSFTYVGSGEQYTAAFASRGRPSRSYPNILKPDIIAPGVYVIGGWTPKQPIAHLGPLPFYGRYAMKSGTSTYYTCSNSESFQLNYSSFITFFTRKDHGCRAQSPPHFTSPPPRDCRSDIANSLLTPLIPHRLNSTEMTLKFSL</sequence>
<keyword evidence="3" id="KW-0732">Signal</keyword>
<dbReference type="GO" id="GO:0006508">
    <property type="term" value="P:proteolysis"/>
    <property type="evidence" value="ECO:0007669"/>
    <property type="project" value="InterPro"/>
</dbReference>
<reference evidence="4 5" key="1">
    <citation type="journal article" date="2023" name="G3 (Bethesda)">
        <title>A chromosome-length genome assembly and annotation of blackberry (Rubus argutus, cv. 'Hillquist').</title>
        <authorList>
            <person name="Bruna T."/>
            <person name="Aryal R."/>
            <person name="Dudchenko O."/>
            <person name="Sargent D.J."/>
            <person name="Mead D."/>
            <person name="Buti M."/>
            <person name="Cavallini A."/>
            <person name="Hytonen T."/>
            <person name="Andres J."/>
            <person name="Pham M."/>
            <person name="Weisz D."/>
            <person name="Mascagni F."/>
            <person name="Usai G."/>
            <person name="Natali L."/>
            <person name="Bassil N."/>
            <person name="Fernandez G.E."/>
            <person name="Lomsadze A."/>
            <person name="Armour M."/>
            <person name="Olukolu B."/>
            <person name="Poorten T."/>
            <person name="Britton C."/>
            <person name="Davik J."/>
            <person name="Ashrafi H."/>
            <person name="Aiden E.L."/>
            <person name="Borodovsky M."/>
            <person name="Worthington M."/>
        </authorList>
    </citation>
    <scope>NUCLEOTIDE SEQUENCE [LARGE SCALE GENOMIC DNA]</scope>
    <source>
        <strain evidence="4">PI 553951</strain>
    </source>
</reference>
<comment type="caution">
    <text evidence="4">The sequence shown here is derived from an EMBL/GenBank/DDBJ whole genome shotgun (WGS) entry which is preliminary data.</text>
</comment>
<dbReference type="GO" id="GO:0004252">
    <property type="term" value="F:serine-type endopeptidase activity"/>
    <property type="evidence" value="ECO:0007669"/>
    <property type="project" value="InterPro"/>
</dbReference>
<dbReference type="PANTHER" id="PTHR10795">
    <property type="entry name" value="PROPROTEIN CONVERTASE SUBTILISIN/KEXIN"/>
    <property type="match status" value="1"/>
</dbReference>
<evidence type="ECO:0000313" key="4">
    <source>
        <dbReference type="EMBL" id="KAK9923900.1"/>
    </source>
</evidence>
<comment type="subcellular location">
    <subcellularLocation>
        <location evidence="1">Secreted</location>
    </subcellularLocation>
</comment>
<accession>A0AAW1WG42</accession>